<evidence type="ECO:0008006" key="10">
    <source>
        <dbReference type="Google" id="ProtNLM"/>
    </source>
</evidence>
<comment type="similarity">
    <text evidence="2">Belongs to the SPF27 family.</text>
</comment>
<dbReference type="PANTHER" id="PTHR13296:SF0">
    <property type="entry name" value="PRE-MRNA-SPLICING FACTOR SPF27"/>
    <property type="match status" value="1"/>
</dbReference>
<evidence type="ECO:0000313" key="9">
    <source>
        <dbReference type="Proteomes" id="UP000306954"/>
    </source>
</evidence>
<keyword evidence="6" id="KW-0539">Nucleus</keyword>
<protein>
    <recommendedName>
        <fullName evidence="10">Pre-mRNA-splicing factor SPF27</fullName>
    </recommendedName>
</protein>
<evidence type="ECO:0000313" key="8">
    <source>
        <dbReference type="EMBL" id="TIB16740.1"/>
    </source>
</evidence>
<sequence length="229" mass="25149">MSATQADYKLDSLPYYDREIDSDQHLRDAAVRLVAEEMRSGDTNPASEIPPHESTSLSSSHLLTQELERVGHGSPLTAFDGSRYALAEPEDVEGSDGSTAESPWKQSLNAAAITAEYQQQRTSNLELLTALGANAWKVSNHSLDNDARMLETHSQHTRDRVVDINRLRKTEQGKLGDRLNALEKNWSALVSSNLELQVGSLALQVHLAELAEREMQLRASMSGSGTHAS</sequence>
<keyword evidence="4" id="KW-0747">Spliceosome</keyword>
<name>A0A4T0HTQ2_WALIC</name>
<dbReference type="Proteomes" id="UP000306954">
    <property type="component" value="Unassembled WGS sequence"/>
</dbReference>
<gene>
    <name evidence="8" type="ORF">E3P90_00371</name>
</gene>
<dbReference type="AlphaFoldDB" id="A0A4T0HTQ2"/>
<dbReference type="PANTHER" id="PTHR13296">
    <property type="entry name" value="BCAS2 PROTEIN"/>
    <property type="match status" value="1"/>
</dbReference>
<organism evidence="8 9">
    <name type="scientific">Wallemia ichthyophaga</name>
    <dbReference type="NCBI Taxonomy" id="245174"/>
    <lineage>
        <taxon>Eukaryota</taxon>
        <taxon>Fungi</taxon>
        <taxon>Dikarya</taxon>
        <taxon>Basidiomycota</taxon>
        <taxon>Wallemiomycotina</taxon>
        <taxon>Wallemiomycetes</taxon>
        <taxon>Wallemiales</taxon>
        <taxon>Wallemiaceae</taxon>
        <taxon>Wallemia</taxon>
    </lineage>
</organism>
<evidence type="ECO:0000256" key="5">
    <source>
        <dbReference type="ARBA" id="ARBA00023187"/>
    </source>
</evidence>
<reference evidence="8 9" key="1">
    <citation type="submission" date="2019-03" db="EMBL/GenBank/DDBJ databases">
        <title>Sequencing 23 genomes of Wallemia ichthyophaga.</title>
        <authorList>
            <person name="Gostincar C."/>
        </authorList>
    </citation>
    <scope>NUCLEOTIDE SEQUENCE [LARGE SCALE GENOMIC DNA]</scope>
    <source>
        <strain evidence="8 9">EXF-8621</strain>
    </source>
</reference>
<dbReference type="InterPro" id="IPR008409">
    <property type="entry name" value="SPF27"/>
</dbReference>
<accession>A0A4T0HTQ2</accession>
<keyword evidence="3" id="KW-0507">mRNA processing</keyword>
<evidence type="ECO:0000256" key="2">
    <source>
        <dbReference type="ARBA" id="ARBA00010788"/>
    </source>
</evidence>
<keyword evidence="5" id="KW-0508">mRNA splicing</keyword>
<evidence type="ECO:0000256" key="1">
    <source>
        <dbReference type="ARBA" id="ARBA00004123"/>
    </source>
</evidence>
<dbReference type="GO" id="GO:0000974">
    <property type="term" value="C:Prp19 complex"/>
    <property type="evidence" value="ECO:0007669"/>
    <property type="project" value="TreeGrafter"/>
</dbReference>
<dbReference type="GO" id="GO:0008380">
    <property type="term" value="P:RNA splicing"/>
    <property type="evidence" value="ECO:0007669"/>
    <property type="project" value="UniProtKB-KW"/>
</dbReference>
<evidence type="ECO:0000256" key="4">
    <source>
        <dbReference type="ARBA" id="ARBA00022728"/>
    </source>
</evidence>
<evidence type="ECO:0000256" key="6">
    <source>
        <dbReference type="ARBA" id="ARBA00023242"/>
    </source>
</evidence>
<evidence type="ECO:0000256" key="7">
    <source>
        <dbReference type="SAM" id="MobiDB-lite"/>
    </source>
</evidence>
<dbReference type="GO" id="GO:0071011">
    <property type="term" value="C:precatalytic spliceosome"/>
    <property type="evidence" value="ECO:0007669"/>
    <property type="project" value="TreeGrafter"/>
</dbReference>
<dbReference type="GO" id="GO:0071013">
    <property type="term" value="C:catalytic step 2 spliceosome"/>
    <property type="evidence" value="ECO:0007669"/>
    <property type="project" value="TreeGrafter"/>
</dbReference>
<proteinExistence type="inferred from homology"/>
<comment type="caution">
    <text evidence="8">The sequence shown here is derived from an EMBL/GenBank/DDBJ whole genome shotgun (WGS) entry which is preliminary data.</text>
</comment>
<dbReference type="GO" id="GO:0006397">
    <property type="term" value="P:mRNA processing"/>
    <property type="evidence" value="ECO:0007669"/>
    <property type="project" value="UniProtKB-KW"/>
</dbReference>
<feature type="region of interest" description="Disordered" evidence="7">
    <location>
        <begin position="36"/>
        <end position="60"/>
    </location>
</feature>
<comment type="subcellular location">
    <subcellularLocation>
        <location evidence="1">Nucleus</location>
    </subcellularLocation>
</comment>
<evidence type="ECO:0000256" key="3">
    <source>
        <dbReference type="ARBA" id="ARBA00022664"/>
    </source>
</evidence>
<dbReference type="Pfam" id="PF05700">
    <property type="entry name" value="BCAS2"/>
    <property type="match status" value="1"/>
</dbReference>
<dbReference type="EMBL" id="SPOF01000003">
    <property type="protein sequence ID" value="TIB16740.1"/>
    <property type="molecule type" value="Genomic_DNA"/>
</dbReference>